<evidence type="ECO:0000313" key="2">
    <source>
        <dbReference type="EMBL" id="MBD2738539.1"/>
    </source>
</evidence>
<keyword evidence="3" id="KW-1185">Reference proteome</keyword>
<protein>
    <submittedName>
        <fullName evidence="2">Transposase</fullName>
    </submittedName>
</protein>
<comment type="caution">
    <text evidence="2">The sequence shown here is derived from an EMBL/GenBank/DDBJ whole genome shotgun (WGS) entry which is preliminary data.</text>
</comment>
<gene>
    <name evidence="2" type="ORF">H6H03_32460</name>
</gene>
<reference evidence="2 3" key="1">
    <citation type="journal article" date="2020" name="ISME J.">
        <title>Comparative genomics reveals insights into cyanobacterial evolution and habitat adaptation.</title>
        <authorList>
            <person name="Chen M.Y."/>
            <person name="Teng W.K."/>
            <person name="Zhao L."/>
            <person name="Hu C.X."/>
            <person name="Zhou Y.K."/>
            <person name="Han B.P."/>
            <person name="Song L.R."/>
            <person name="Shu W.S."/>
        </authorList>
    </citation>
    <scope>NUCLEOTIDE SEQUENCE [LARGE SCALE GENOMIC DNA]</scope>
    <source>
        <strain evidence="2 3">FACHB-159</strain>
    </source>
</reference>
<dbReference type="RefSeq" id="WP_190959084.1">
    <property type="nucleotide sequence ID" value="NZ_JACJTU010000052.1"/>
</dbReference>
<accession>A0ABR8KI52</accession>
<dbReference type="SUPFAM" id="SSF53098">
    <property type="entry name" value="Ribonuclease H-like"/>
    <property type="match status" value="1"/>
</dbReference>
<dbReference type="EMBL" id="JACJTU010000052">
    <property type="protein sequence ID" value="MBD2738539.1"/>
    <property type="molecule type" value="Genomic_DNA"/>
</dbReference>
<proteinExistence type="predicted"/>
<evidence type="ECO:0000313" key="3">
    <source>
        <dbReference type="Proteomes" id="UP000637383"/>
    </source>
</evidence>
<name>A0ABR8KI52_9NOSO</name>
<dbReference type="InterPro" id="IPR002559">
    <property type="entry name" value="Transposase_11"/>
</dbReference>
<dbReference type="Proteomes" id="UP000637383">
    <property type="component" value="Unassembled WGS sequence"/>
</dbReference>
<feature type="domain" description="Transposase IS4-like" evidence="1">
    <location>
        <begin position="76"/>
        <end position="298"/>
    </location>
</feature>
<evidence type="ECO:0000259" key="1">
    <source>
        <dbReference type="Pfam" id="PF01609"/>
    </source>
</evidence>
<dbReference type="Pfam" id="PF01609">
    <property type="entry name" value="DDE_Tnp_1"/>
    <property type="match status" value="1"/>
</dbReference>
<organism evidence="2 3">
    <name type="scientific">Nostoc paludosum FACHB-159</name>
    <dbReference type="NCBI Taxonomy" id="2692908"/>
    <lineage>
        <taxon>Bacteria</taxon>
        <taxon>Bacillati</taxon>
        <taxon>Cyanobacteriota</taxon>
        <taxon>Cyanophyceae</taxon>
        <taxon>Nostocales</taxon>
        <taxon>Nostocaceae</taxon>
        <taxon>Nostoc</taxon>
    </lineage>
</organism>
<dbReference type="InterPro" id="IPR012337">
    <property type="entry name" value="RNaseH-like_sf"/>
</dbReference>
<sequence>MRVTTKPSTAKCDLNTYTLFLLAESKYPGCTRLAEIMKDLSHDSVNRFLLREQYEPKDLFDEVKLHINLVGGTLSADDTVIDKPHSDPKLTELIGYYYSGRHHRTVKGIQLITLYYTDLSGKSVPLNYRIYNKQEGKTKNGYLREMIAEILSWGLEPKTVTTDAWYSSKDNVKFFKDKGLTFLTGIAKNRSCSVDGKNFTQVQNLEIPEIGLVVHLKNFGKVKVFRKSFKNGTHRYYMIYIAEEDALLGINRTDFNTLHSIHWGIECYHRAIKQVCGIGRFMVRTSEAIKTHFFSAIRAFTQLELMRVEELIENWYELQRNLSLQVARDFILEHLSQKLALTA</sequence>